<evidence type="ECO:0000256" key="8">
    <source>
        <dbReference type="SAM" id="Phobius"/>
    </source>
</evidence>
<evidence type="ECO:0000256" key="6">
    <source>
        <dbReference type="ARBA" id="ARBA00022989"/>
    </source>
</evidence>
<dbReference type="InterPro" id="IPR004695">
    <property type="entry name" value="SLAC1/Mae1/Ssu1/TehA"/>
</dbReference>
<feature type="transmembrane region" description="Helical" evidence="8">
    <location>
        <begin position="21"/>
        <end position="46"/>
    </location>
</feature>
<evidence type="ECO:0000256" key="1">
    <source>
        <dbReference type="ARBA" id="ARBA00004651"/>
    </source>
</evidence>
<dbReference type="Pfam" id="PF03595">
    <property type="entry name" value="SLAC1"/>
    <property type="match status" value="1"/>
</dbReference>
<gene>
    <name evidence="9" type="ORF">FB45DRAFT_1050599</name>
</gene>
<dbReference type="InterPro" id="IPR051629">
    <property type="entry name" value="Sulfite_efflux_TDT"/>
</dbReference>
<evidence type="ECO:0000256" key="3">
    <source>
        <dbReference type="ARBA" id="ARBA00022448"/>
    </source>
</evidence>
<dbReference type="GO" id="GO:0000319">
    <property type="term" value="F:sulfite transmembrane transporter activity"/>
    <property type="evidence" value="ECO:0007669"/>
    <property type="project" value="TreeGrafter"/>
</dbReference>
<feature type="transmembrane region" description="Helical" evidence="8">
    <location>
        <begin position="315"/>
        <end position="337"/>
    </location>
</feature>
<feature type="transmembrane region" description="Helical" evidence="8">
    <location>
        <begin position="100"/>
        <end position="120"/>
    </location>
</feature>
<dbReference type="EMBL" id="JARKIF010000001">
    <property type="protein sequence ID" value="KAJ7650699.1"/>
    <property type="molecule type" value="Genomic_DNA"/>
</dbReference>
<feature type="transmembrane region" description="Helical" evidence="8">
    <location>
        <begin position="132"/>
        <end position="156"/>
    </location>
</feature>
<keyword evidence="4" id="KW-1003">Cell membrane</keyword>
<evidence type="ECO:0000256" key="2">
    <source>
        <dbReference type="ARBA" id="ARBA00008566"/>
    </source>
</evidence>
<evidence type="ECO:0000313" key="10">
    <source>
        <dbReference type="Proteomes" id="UP001221142"/>
    </source>
</evidence>
<dbReference type="AlphaFoldDB" id="A0AAD7G2R8"/>
<comment type="subcellular location">
    <subcellularLocation>
        <location evidence="1">Cell membrane</location>
        <topology evidence="1">Multi-pass membrane protein</topology>
    </subcellularLocation>
</comment>
<evidence type="ECO:0000256" key="5">
    <source>
        <dbReference type="ARBA" id="ARBA00022692"/>
    </source>
</evidence>
<feature type="transmembrane region" description="Helical" evidence="8">
    <location>
        <begin position="276"/>
        <end position="303"/>
    </location>
</feature>
<evidence type="ECO:0000256" key="7">
    <source>
        <dbReference type="ARBA" id="ARBA00023136"/>
    </source>
</evidence>
<keyword evidence="5 8" id="KW-0812">Transmembrane</keyword>
<comment type="similarity">
    <text evidence="2">Belongs to the tellurite-resistance/dicarboxylate transporter (TDT) family.</text>
</comment>
<keyword evidence="10" id="KW-1185">Reference proteome</keyword>
<keyword evidence="7 8" id="KW-0472">Membrane</keyword>
<keyword evidence="3" id="KW-0813">Transport</keyword>
<comment type="caution">
    <text evidence="9">The sequence shown here is derived from an EMBL/GenBank/DDBJ whole genome shotgun (WGS) entry which is preliminary data.</text>
</comment>
<feature type="transmembrane region" description="Helical" evidence="8">
    <location>
        <begin position="168"/>
        <end position="191"/>
    </location>
</feature>
<feature type="transmembrane region" description="Helical" evidence="8">
    <location>
        <begin position="58"/>
        <end position="80"/>
    </location>
</feature>
<dbReference type="Proteomes" id="UP001221142">
    <property type="component" value="Unassembled WGS sequence"/>
</dbReference>
<feature type="transmembrane region" description="Helical" evidence="8">
    <location>
        <begin position="343"/>
        <end position="363"/>
    </location>
</feature>
<evidence type="ECO:0000256" key="4">
    <source>
        <dbReference type="ARBA" id="ARBA00022475"/>
    </source>
</evidence>
<proteinExistence type="inferred from homology"/>
<keyword evidence="6 8" id="KW-1133">Transmembrane helix</keyword>
<dbReference type="GO" id="GO:0005886">
    <property type="term" value="C:plasma membrane"/>
    <property type="evidence" value="ECO:0007669"/>
    <property type="project" value="UniProtKB-SubCell"/>
</dbReference>
<name>A0AAD7G2R8_9AGAR</name>
<dbReference type="Gene3D" id="1.50.10.150">
    <property type="entry name" value="Voltage-dependent anion channel"/>
    <property type="match status" value="1"/>
</dbReference>
<evidence type="ECO:0000313" key="9">
    <source>
        <dbReference type="EMBL" id="KAJ7650699.1"/>
    </source>
</evidence>
<dbReference type="PANTHER" id="PTHR31686">
    <property type="match status" value="1"/>
</dbReference>
<dbReference type="InterPro" id="IPR038665">
    <property type="entry name" value="Voltage-dep_anion_channel_sf"/>
</dbReference>
<sequence length="388" mass="42720">MSLPAQPPTLLSHRRKNIRSCIRHFTWSWHTIVMGTGSIGSLLAHFHFHQPGSRALEIATLIFFFLDLLFFVLVCGATIARYYMFPELWPAVLRHPTQSLFIGTFPIGAATLISNALAVHQSYGFAGSGFVYALWVLWWVDTVVCFLTTVGTLVVTKETYSLDSISPTWLIPTATLVVGSSTGSLLATALIPVNVRYAAVGAATSFAMLLMGLPLCFMVITLYLMRLIVHGPLDLNLILSSFIVLGPLGQGGYSILINSQNVAALRLVPSLSPEAIQAVCFCLAWALWSMSFIWLCIALASVYSVVRHRRLLFSLAYWGLIFPNGVFALFTVELGVFLDNAALNYLGAVFSVLVFLLWAFVFAKTIPNVWDTTLFDSPCATKLDEGEF</sequence>
<feature type="transmembrane region" description="Helical" evidence="8">
    <location>
        <begin position="197"/>
        <end position="225"/>
    </location>
</feature>
<feature type="transmembrane region" description="Helical" evidence="8">
    <location>
        <begin position="237"/>
        <end position="256"/>
    </location>
</feature>
<dbReference type="PANTHER" id="PTHR31686:SF3">
    <property type="entry name" value="ACID TRANSPORT PROTEIN, PUTATIVE (AFU_ORTHOLOGUE AFUA_4G09410)-RELATED"/>
    <property type="match status" value="1"/>
</dbReference>
<protein>
    <submittedName>
        <fullName evidence="9">Voltage-dependent anion channel</fullName>
    </submittedName>
</protein>
<reference evidence="9" key="1">
    <citation type="submission" date="2023-03" db="EMBL/GenBank/DDBJ databases">
        <title>Massive genome expansion in bonnet fungi (Mycena s.s.) driven by repeated elements and novel gene families across ecological guilds.</title>
        <authorList>
            <consortium name="Lawrence Berkeley National Laboratory"/>
            <person name="Harder C.B."/>
            <person name="Miyauchi S."/>
            <person name="Viragh M."/>
            <person name="Kuo A."/>
            <person name="Thoen E."/>
            <person name="Andreopoulos B."/>
            <person name="Lu D."/>
            <person name="Skrede I."/>
            <person name="Drula E."/>
            <person name="Henrissat B."/>
            <person name="Morin E."/>
            <person name="Kohler A."/>
            <person name="Barry K."/>
            <person name="LaButti K."/>
            <person name="Morin E."/>
            <person name="Salamov A."/>
            <person name="Lipzen A."/>
            <person name="Mereny Z."/>
            <person name="Hegedus B."/>
            <person name="Baldrian P."/>
            <person name="Stursova M."/>
            <person name="Weitz H."/>
            <person name="Taylor A."/>
            <person name="Grigoriev I.V."/>
            <person name="Nagy L.G."/>
            <person name="Martin F."/>
            <person name="Kauserud H."/>
        </authorList>
    </citation>
    <scope>NUCLEOTIDE SEQUENCE</scope>
    <source>
        <strain evidence="9">9284</strain>
    </source>
</reference>
<accession>A0AAD7G2R8</accession>
<organism evidence="9 10">
    <name type="scientific">Roridomyces roridus</name>
    <dbReference type="NCBI Taxonomy" id="1738132"/>
    <lineage>
        <taxon>Eukaryota</taxon>
        <taxon>Fungi</taxon>
        <taxon>Dikarya</taxon>
        <taxon>Basidiomycota</taxon>
        <taxon>Agaricomycotina</taxon>
        <taxon>Agaricomycetes</taxon>
        <taxon>Agaricomycetidae</taxon>
        <taxon>Agaricales</taxon>
        <taxon>Marasmiineae</taxon>
        <taxon>Mycenaceae</taxon>
        <taxon>Roridomyces</taxon>
    </lineage>
</organism>